<gene>
    <name evidence="2" type="ORF">S12H4_14546</name>
</gene>
<reference evidence="2" key="1">
    <citation type="journal article" date="2014" name="Front. Microbiol.">
        <title>High frequency of phylogenetically diverse reductive dehalogenase-homologous genes in deep subseafloor sedimentary metagenomes.</title>
        <authorList>
            <person name="Kawai M."/>
            <person name="Futagami T."/>
            <person name="Toyoda A."/>
            <person name="Takaki Y."/>
            <person name="Nishi S."/>
            <person name="Hori S."/>
            <person name="Arai W."/>
            <person name="Tsubouchi T."/>
            <person name="Morono Y."/>
            <person name="Uchiyama I."/>
            <person name="Ito T."/>
            <person name="Fujiyama A."/>
            <person name="Inagaki F."/>
            <person name="Takami H."/>
        </authorList>
    </citation>
    <scope>NUCLEOTIDE SEQUENCE</scope>
    <source>
        <strain evidence="2">Expedition CK06-06</strain>
    </source>
</reference>
<sequence length="71" mass="8132">MVGLSLNDEGHPQFLKMQVVNDLKKETITEFTHSNVQIGSTISSDAYRSYQDLQTKGYKLEAKVFNPIDRR</sequence>
<dbReference type="InterPro" id="IPR024445">
    <property type="entry name" value="Tnp_ISXO2-like"/>
</dbReference>
<comment type="caution">
    <text evidence="2">The sequence shown here is derived from an EMBL/GenBank/DDBJ whole genome shotgun (WGS) entry which is preliminary data.</text>
</comment>
<evidence type="ECO:0000313" key="2">
    <source>
        <dbReference type="EMBL" id="GAI82709.1"/>
    </source>
</evidence>
<organism evidence="2">
    <name type="scientific">marine sediment metagenome</name>
    <dbReference type="NCBI Taxonomy" id="412755"/>
    <lineage>
        <taxon>unclassified sequences</taxon>
        <taxon>metagenomes</taxon>
        <taxon>ecological metagenomes</taxon>
    </lineage>
</organism>
<accession>X1TRN4</accession>
<evidence type="ECO:0000259" key="1">
    <source>
        <dbReference type="Pfam" id="PF12762"/>
    </source>
</evidence>
<dbReference type="EMBL" id="BARW01006933">
    <property type="protein sequence ID" value="GAI82709.1"/>
    <property type="molecule type" value="Genomic_DNA"/>
</dbReference>
<name>X1TRN4_9ZZZZ</name>
<protein>
    <recommendedName>
        <fullName evidence="1">ISXO2-like transposase domain-containing protein</fullName>
    </recommendedName>
</protein>
<dbReference type="Pfam" id="PF12762">
    <property type="entry name" value="DDE_Tnp_IS1595"/>
    <property type="match status" value="1"/>
</dbReference>
<dbReference type="AlphaFoldDB" id="X1TRN4"/>
<proteinExistence type="predicted"/>
<feature type="domain" description="ISXO2-like transposase" evidence="1">
    <location>
        <begin position="10"/>
        <end position="61"/>
    </location>
</feature>